<sequence length="206" mass="21123">MSTTFPNWSGTDVRYLVLCCDLVLAGVFATSAASKLRSHRARSAFVRSLDPLLGLRGRAASVTAAVVLLLECVAASLWALPGAGRIGPALAVLLLGGFTGVLSLTLRQGTAAPCNCFGASQAPVAVRHIVRNLLLLALGLVAALDPGPDTAPWRVPAAALLLCLLAASAPVVAVARLDDLAELLRPAPGSRLPDTVDARPPARSAP</sequence>
<evidence type="ECO:0000256" key="5">
    <source>
        <dbReference type="SAM" id="Phobius"/>
    </source>
</evidence>
<accession>A0ABV6XNM5</accession>
<keyword evidence="4 5" id="KW-0472">Membrane</keyword>
<protein>
    <submittedName>
        <fullName evidence="7">MauE/DoxX family redox-associated membrane protein</fullName>
    </submittedName>
</protein>
<comment type="subcellular location">
    <subcellularLocation>
        <location evidence="1">Membrane</location>
        <topology evidence="1">Multi-pass membrane protein</topology>
    </subcellularLocation>
</comment>
<feature type="transmembrane region" description="Helical" evidence="5">
    <location>
        <begin position="57"/>
        <end position="80"/>
    </location>
</feature>
<evidence type="ECO:0000256" key="4">
    <source>
        <dbReference type="ARBA" id="ARBA00023136"/>
    </source>
</evidence>
<organism evidence="7 8">
    <name type="scientific">Streptacidiphilus jeojiensis</name>
    <dbReference type="NCBI Taxonomy" id="3229225"/>
    <lineage>
        <taxon>Bacteria</taxon>
        <taxon>Bacillati</taxon>
        <taxon>Actinomycetota</taxon>
        <taxon>Actinomycetes</taxon>
        <taxon>Kitasatosporales</taxon>
        <taxon>Streptomycetaceae</taxon>
        <taxon>Streptacidiphilus</taxon>
    </lineage>
</organism>
<gene>
    <name evidence="7" type="ORF">ABUW04_16305</name>
</gene>
<evidence type="ECO:0000313" key="7">
    <source>
        <dbReference type="EMBL" id="MFC1439820.1"/>
    </source>
</evidence>
<dbReference type="InterPro" id="IPR009908">
    <property type="entry name" value="Methylamine_util_MauE"/>
</dbReference>
<feature type="transmembrane region" description="Helical" evidence="5">
    <location>
        <begin position="86"/>
        <end position="104"/>
    </location>
</feature>
<feature type="transmembrane region" description="Helical" evidence="5">
    <location>
        <begin position="156"/>
        <end position="175"/>
    </location>
</feature>
<evidence type="ECO:0000259" key="6">
    <source>
        <dbReference type="Pfam" id="PF07291"/>
    </source>
</evidence>
<dbReference type="Proteomes" id="UP001592581">
    <property type="component" value="Unassembled WGS sequence"/>
</dbReference>
<keyword evidence="2 5" id="KW-0812">Transmembrane</keyword>
<feature type="transmembrane region" description="Helical" evidence="5">
    <location>
        <begin position="125"/>
        <end position="144"/>
    </location>
</feature>
<evidence type="ECO:0000256" key="3">
    <source>
        <dbReference type="ARBA" id="ARBA00022989"/>
    </source>
</evidence>
<evidence type="ECO:0000256" key="1">
    <source>
        <dbReference type="ARBA" id="ARBA00004141"/>
    </source>
</evidence>
<evidence type="ECO:0000313" key="8">
    <source>
        <dbReference type="Proteomes" id="UP001592581"/>
    </source>
</evidence>
<keyword evidence="8" id="KW-1185">Reference proteome</keyword>
<feature type="domain" description="Methylamine utilisation protein MauE" evidence="6">
    <location>
        <begin position="14"/>
        <end position="144"/>
    </location>
</feature>
<dbReference type="EMBL" id="JBEUKS010000005">
    <property type="protein sequence ID" value="MFC1439820.1"/>
    <property type="molecule type" value="Genomic_DNA"/>
</dbReference>
<dbReference type="Pfam" id="PF07291">
    <property type="entry name" value="MauE"/>
    <property type="match status" value="1"/>
</dbReference>
<dbReference type="RefSeq" id="WP_380565435.1">
    <property type="nucleotide sequence ID" value="NZ_JBEUKS010000005.1"/>
</dbReference>
<feature type="transmembrane region" description="Helical" evidence="5">
    <location>
        <begin position="15"/>
        <end position="36"/>
    </location>
</feature>
<reference evidence="7 8" key="1">
    <citation type="submission" date="2024-06" db="EMBL/GenBank/DDBJ databases">
        <authorList>
            <person name="Lee S.D."/>
        </authorList>
    </citation>
    <scope>NUCLEOTIDE SEQUENCE [LARGE SCALE GENOMIC DNA]</scope>
    <source>
        <strain evidence="7 8">N1-10</strain>
    </source>
</reference>
<comment type="caution">
    <text evidence="7">The sequence shown here is derived from an EMBL/GenBank/DDBJ whole genome shotgun (WGS) entry which is preliminary data.</text>
</comment>
<name>A0ABV6XNM5_9ACTN</name>
<keyword evidence="3 5" id="KW-1133">Transmembrane helix</keyword>
<proteinExistence type="predicted"/>
<evidence type="ECO:0000256" key="2">
    <source>
        <dbReference type="ARBA" id="ARBA00022692"/>
    </source>
</evidence>